<evidence type="ECO:0000313" key="2">
    <source>
        <dbReference type="Proteomes" id="UP001201812"/>
    </source>
</evidence>
<sequence length="88" mass="10534">MCLCLCDKHEHKVHLRIKVDKKLLVIRLDNKYSEELFRELDVSYVNNKISEMQEEQKVTYGIFYFHTTYLLDRCNADAGSYVLTEKEQ</sequence>
<proteinExistence type="predicted"/>
<accession>A0AAD4R9A9</accession>
<gene>
    <name evidence="1" type="ORF">DdX_06078</name>
</gene>
<comment type="caution">
    <text evidence="1">The sequence shown here is derived from an EMBL/GenBank/DDBJ whole genome shotgun (WGS) entry which is preliminary data.</text>
</comment>
<reference evidence="1" key="1">
    <citation type="submission" date="2022-01" db="EMBL/GenBank/DDBJ databases">
        <title>Genome Sequence Resource for Two Populations of Ditylenchus destructor, the Migratory Endoparasitic Phytonematode.</title>
        <authorList>
            <person name="Zhang H."/>
            <person name="Lin R."/>
            <person name="Xie B."/>
        </authorList>
    </citation>
    <scope>NUCLEOTIDE SEQUENCE</scope>
    <source>
        <strain evidence="1">BazhouSP</strain>
    </source>
</reference>
<organism evidence="1 2">
    <name type="scientific">Ditylenchus destructor</name>
    <dbReference type="NCBI Taxonomy" id="166010"/>
    <lineage>
        <taxon>Eukaryota</taxon>
        <taxon>Metazoa</taxon>
        <taxon>Ecdysozoa</taxon>
        <taxon>Nematoda</taxon>
        <taxon>Chromadorea</taxon>
        <taxon>Rhabditida</taxon>
        <taxon>Tylenchina</taxon>
        <taxon>Tylenchomorpha</taxon>
        <taxon>Sphaerularioidea</taxon>
        <taxon>Anguinidae</taxon>
        <taxon>Anguininae</taxon>
        <taxon>Ditylenchus</taxon>
    </lineage>
</organism>
<protein>
    <submittedName>
        <fullName evidence="1">Uncharacterized protein</fullName>
    </submittedName>
</protein>
<keyword evidence="2" id="KW-1185">Reference proteome</keyword>
<dbReference type="EMBL" id="JAKKPZ010000007">
    <property type="protein sequence ID" value="KAI1718963.1"/>
    <property type="molecule type" value="Genomic_DNA"/>
</dbReference>
<name>A0AAD4R9A9_9BILA</name>
<evidence type="ECO:0000313" key="1">
    <source>
        <dbReference type="EMBL" id="KAI1718963.1"/>
    </source>
</evidence>
<dbReference type="Proteomes" id="UP001201812">
    <property type="component" value="Unassembled WGS sequence"/>
</dbReference>
<dbReference type="AlphaFoldDB" id="A0AAD4R9A9"/>